<organism evidence="1">
    <name type="scientific">marine sediment metagenome</name>
    <dbReference type="NCBI Taxonomy" id="412755"/>
    <lineage>
        <taxon>unclassified sequences</taxon>
        <taxon>metagenomes</taxon>
        <taxon>ecological metagenomes</taxon>
    </lineage>
</organism>
<reference evidence="1" key="1">
    <citation type="journal article" date="2015" name="Nature">
        <title>Complex archaea that bridge the gap between prokaryotes and eukaryotes.</title>
        <authorList>
            <person name="Spang A."/>
            <person name="Saw J.H."/>
            <person name="Jorgensen S.L."/>
            <person name="Zaremba-Niedzwiedzka K."/>
            <person name="Martijn J."/>
            <person name="Lind A.E."/>
            <person name="van Eijk R."/>
            <person name="Schleper C."/>
            <person name="Guy L."/>
            <person name="Ettema T.J."/>
        </authorList>
    </citation>
    <scope>NUCLEOTIDE SEQUENCE</scope>
</reference>
<dbReference type="EMBL" id="LAZR01010734">
    <property type="protein sequence ID" value="KKM65384.1"/>
    <property type="molecule type" value="Genomic_DNA"/>
</dbReference>
<dbReference type="AlphaFoldDB" id="A0A0F9J6I8"/>
<evidence type="ECO:0000313" key="1">
    <source>
        <dbReference type="EMBL" id="KKM65384.1"/>
    </source>
</evidence>
<proteinExistence type="predicted"/>
<name>A0A0F9J6I8_9ZZZZ</name>
<sequence>MSPQRTGCPHLLWQNNPPGFLYLKGFYDGDSNDACQRRDCRNVLCRCYDKGYDKPAELLGVFEETQ</sequence>
<protein>
    <submittedName>
        <fullName evidence="1">Uncharacterized protein</fullName>
    </submittedName>
</protein>
<accession>A0A0F9J6I8</accession>
<gene>
    <name evidence="1" type="ORF">LCGC14_1491840</name>
</gene>
<comment type="caution">
    <text evidence="1">The sequence shown here is derived from an EMBL/GenBank/DDBJ whole genome shotgun (WGS) entry which is preliminary data.</text>
</comment>